<reference evidence="3" key="1">
    <citation type="journal article" date="2019" name="Int. J. Syst. Evol. Microbiol.">
        <title>The Global Catalogue of Microorganisms (GCM) 10K type strain sequencing project: providing services to taxonomists for standard genome sequencing and annotation.</title>
        <authorList>
            <consortium name="The Broad Institute Genomics Platform"/>
            <consortium name="The Broad Institute Genome Sequencing Center for Infectious Disease"/>
            <person name="Wu L."/>
            <person name="Ma J."/>
        </authorList>
    </citation>
    <scope>NUCLEOTIDE SEQUENCE [LARGE SCALE GENOMIC DNA]</scope>
    <source>
        <strain evidence="3">NBRC 111756</strain>
    </source>
</reference>
<dbReference type="RefSeq" id="WP_379907393.1">
    <property type="nucleotide sequence ID" value="NZ_JBHSWE010000001.1"/>
</dbReference>
<evidence type="ECO:0000259" key="1">
    <source>
        <dbReference type="Pfam" id="PF21075"/>
    </source>
</evidence>
<feature type="domain" description="NAD-glutamate dehydrogenase N-terminal ACT1" evidence="1">
    <location>
        <begin position="49"/>
        <end position="192"/>
    </location>
</feature>
<dbReference type="Proteomes" id="UP001596422">
    <property type="component" value="Unassembled WGS sequence"/>
</dbReference>
<accession>A0ABW1ZVF3</accession>
<dbReference type="PANTHER" id="PTHR43403">
    <property type="entry name" value="NAD-SPECIFIC GLUTAMATE DEHYDROGENASE"/>
    <property type="match status" value="1"/>
</dbReference>
<gene>
    <name evidence="2" type="ORF">ACFQDL_00920</name>
</gene>
<evidence type="ECO:0000313" key="3">
    <source>
        <dbReference type="Proteomes" id="UP001596422"/>
    </source>
</evidence>
<dbReference type="InterPro" id="IPR007780">
    <property type="entry name" value="NAD_Glu_DH_bac"/>
</dbReference>
<evidence type="ECO:0000313" key="2">
    <source>
        <dbReference type="EMBL" id="MFC6668833.1"/>
    </source>
</evidence>
<dbReference type="Pfam" id="PF21075">
    <property type="entry name" value="GDH_ACT1"/>
    <property type="match status" value="1"/>
</dbReference>
<protein>
    <recommendedName>
        <fullName evidence="1">NAD-glutamate dehydrogenase N-terminal ACT1 domain-containing protein</fullName>
    </recommendedName>
</protein>
<dbReference type="InterPro" id="IPR024727">
    <property type="entry name" value="NAD_Glu_DH_N_ACT1"/>
</dbReference>
<proteinExistence type="predicted"/>
<dbReference type="EMBL" id="JBHSWE010000001">
    <property type="protein sequence ID" value="MFC6668833.1"/>
    <property type="molecule type" value="Genomic_DNA"/>
</dbReference>
<name>A0ABW1ZVF3_9GAMM</name>
<keyword evidence="3" id="KW-1185">Reference proteome</keyword>
<comment type="caution">
    <text evidence="2">The sequence shown here is derived from an EMBL/GenBank/DDBJ whole genome shotgun (WGS) entry which is preliminary data.</text>
</comment>
<dbReference type="PANTHER" id="PTHR43403:SF1">
    <property type="entry name" value="NAD-SPECIFIC GLUTAMATE DEHYDROGENASE"/>
    <property type="match status" value="1"/>
</dbReference>
<sequence>MQIGVQPREVDVMAGVNEAADERERQLERLYETLRCRQPKRRVQRLVEFARHFYATAARTDLKEWRLDDLYGATIACWQFLQEYSGDSAKVRVFNPQVEEHGWQSTHTVIALLHTDMPFIVDSVRILLNRRNLTIHAIHSAVLAVRRSERHQLRQLLPLDSRARKLSREMLVSIEVDRHTDPAQLADLEQALAFLLAEVRVVVEDFDAMLERAGRLIEEMRQIPAQFDAADMREAAEFIRWLRHHFTFLGYDEYQLVEKPGASVLEPVEGSQLGLLKICDENLRSELIQGASGRRGTSR</sequence>
<organism evidence="2 3">
    <name type="scientific">Marinobacterium aestuariivivens</name>
    <dbReference type="NCBI Taxonomy" id="1698799"/>
    <lineage>
        <taxon>Bacteria</taxon>
        <taxon>Pseudomonadati</taxon>
        <taxon>Pseudomonadota</taxon>
        <taxon>Gammaproteobacteria</taxon>
        <taxon>Oceanospirillales</taxon>
        <taxon>Oceanospirillaceae</taxon>
        <taxon>Marinobacterium</taxon>
    </lineage>
</organism>